<keyword evidence="3" id="KW-1185">Reference proteome</keyword>
<sequence>MRFAAIALWALLSACGSDTPPPDAAATAQTRKIERDGYAFEVGPVPAWVVAADIPPQWDADAPGAGDSRWRNWLFDRQADRRRGVRARYSDVAFEPVSAELVGDAGKYTIGFNPEYQRLVIHSAELRRDGAWSNRLDTGRITLARRETDFEADMATGVVSALIVFDDVRAGDVVRLRYSIVGENPVLGGSDSEVATFAWSDPILERRVRVLFDRDADVFEWRSPQIAPAQVARDGDAQEWKYVQRKIEGLHDEGGYPRWYSPYAQVRLAERRSWGEVATWAQSLYPQPQALPPDLELRLAQWRAIEPLDARVAAVLTAVQEDVRYFGVEIGDSTHKPAEPALTWTRRYGDCKDKARLLATLLQRLGVEAYPALVSSRNGKAIAQWPPGADAFDHVIVQVRLPDATLWLDPTQTLQRGPLRAIPVSELGVALPLAPGTKDLATVARPAQARDRIAVVERYAPAAAGREVVLTVRTDNEGTAADRARRDLKAQGREALQRRFVEYYRRRYGEVRETAALDVEDDEAANRFSTIERYTLVDPWESASPGERAIETWGDSLNQEVALPNTVERKTPLALRYPVEVEQRAELVVPEGWHWQGEDGESTLDDVAAEFTSRTETKSGEIVRTQLYRAKTPVVGVDDVAAHLRWRRQVHDSLGRRWRFALSPADADRERDRRLQGLLRGLIDENAGAAKRAKP</sequence>
<dbReference type="RefSeq" id="WP_263541536.1">
    <property type="nucleotide sequence ID" value="NZ_JAOVZO020000018.1"/>
</dbReference>
<evidence type="ECO:0000313" key="2">
    <source>
        <dbReference type="EMBL" id="MDC8013891.1"/>
    </source>
</evidence>
<name>A0A9X3YNE4_9GAMM</name>
<dbReference type="InterPro" id="IPR024618">
    <property type="entry name" value="DUF3857"/>
</dbReference>
<gene>
    <name evidence="2" type="ORF">OD750_015210</name>
</gene>
<evidence type="ECO:0000259" key="1">
    <source>
        <dbReference type="Pfam" id="PF12969"/>
    </source>
</evidence>
<dbReference type="Gene3D" id="3.10.620.30">
    <property type="match status" value="1"/>
</dbReference>
<comment type="caution">
    <text evidence="2">The sequence shown here is derived from an EMBL/GenBank/DDBJ whole genome shotgun (WGS) entry which is preliminary data.</text>
</comment>
<accession>A0A9X3YNE4</accession>
<reference evidence="2" key="1">
    <citation type="submission" date="2023-02" db="EMBL/GenBank/DDBJ databases">
        <title>Tahibacter soli sp. nov. isolated from soil.</title>
        <authorList>
            <person name="Baek J.H."/>
            <person name="Lee J.K."/>
            <person name="Choi D.G."/>
            <person name="Jeon C.O."/>
        </authorList>
    </citation>
    <scope>NUCLEOTIDE SEQUENCE</scope>
    <source>
        <strain evidence="2">BL</strain>
    </source>
</reference>
<dbReference type="EMBL" id="JAOVZO020000018">
    <property type="protein sequence ID" value="MDC8013891.1"/>
    <property type="molecule type" value="Genomic_DNA"/>
</dbReference>
<dbReference type="Gene3D" id="2.60.40.3140">
    <property type="match status" value="1"/>
</dbReference>
<proteinExistence type="predicted"/>
<feature type="domain" description="DUF3857" evidence="1">
    <location>
        <begin position="87"/>
        <end position="241"/>
    </location>
</feature>
<dbReference type="InterPro" id="IPR038765">
    <property type="entry name" value="Papain-like_cys_pep_sf"/>
</dbReference>
<dbReference type="Proteomes" id="UP001139971">
    <property type="component" value="Unassembled WGS sequence"/>
</dbReference>
<dbReference type="AlphaFoldDB" id="A0A9X3YNE4"/>
<dbReference type="Pfam" id="PF12969">
    <property type="entry name" value="DUF3857"/>
    <property type="match status" value="1"/>
</dbReference>
<evidence type="ECO:0000313" key="3">
    <source>
        <dbReference type="Proteomes" id="UP001139971"/>
    </source>
</evidence>
<organism evidence="2 3">
    <name type="scientific">Tahibacter soli</name>
    <dbReference type="NCBI Taxonomy" id="2983605"/>
    <lineage>
        <taxon>Bacteria</taxon>
        <taxon>Pseudomonadati</taxon>
        <taxon>Pseudomonadota</taxon>
        <taxon>Gammaproteobacteria</taxon>
        <taxon>Lysobacterales</taxon>
        <taxon>Rhodanobacteraceae</taxon>
        <taxon>Tahibacter</taxon>
    </lineage>
</organism>
<dbReference type="PROSITE" id="PS51257">
    <property type="entry name" value="PROKAR_LIPOPROTEIN"/>
    <property type="match status" value="1"/>
</dbReference>
<protein>
    <submittedName>
        <fullName evidence="2">DUF3857 domain-containing protein</fullName>
    </submittedName>
</protein>
<dbReference type="SUPFAM" id="SSF54001">
    <property type="entry name" value="Cysteine proteinases"/>
    <property type="match status" value="1"/>
</dbReference>